<dbReference type="AlphaFoldDB" id="M1PFV9"/>
<dbReference type="Gene3D" id="3.40.50.280">
    <property type="entry name" value="Cobalamin-binding domain"/>
    <property type="match status" value="1"/>
</dbReference>
<dbReference type="SUPFAM" id="SSF52242">
    <property type="entry name" value="Cobalamin (vitamin B12)-binding domain"/>
    <property type="match status" value="1"/>
</dbReference>
<evidence type="ECO:0000259" key="9">
    <source>
        <dbReference type="PROSITE" id="PS51332"/>
    </source>
</evidence>
<dbReference type="SFLD" id="SFLDG01082">
    <property type="entry name" value="B12-binding_domain_containing"/>
    <property type="match status" value="1"/>
</dbReference>
<dbReference type="GO" id="GO:0005829">
    <property type="term" value="C:cytosol"/>
    <property type="evidence" value="ECO:0007669"/>
    <property type="project" value="TreeGrafter"/>
</dbReference>
<keyword evidence="6" id="KW-0408">Iron</keyword>
<evidence type="ECO:0000256" key="6">
    <source>
        <dbReference type="ARBA" id="ARBA00023004"/>
    </source>
</evidence>
<evidence type="ECO:0000259" key="10">
    <source>
        <dbReference type="PROSITE" id="PS51918"/>
    </source>
</evidence>
<dbReference type="GO" id="GO:0003824">
    <property type="term" value="F:catalytic activity"/>
    <property type="evidence" value="ECO:0007669"/>
    <property type="project" value="InterPro"/>
</dbReference>
<keyword evidence="5" id="KW-0479">Metal-binding</keyword>
<evidence type="ECO:0000256" key="1">
    <source>
        <dbReference type="ARBA" id="ARBA00001966"/>
    </source>
</evidence>
<feature type="domain" description="B12-binding" evidence="9">
    <location>
        <begin position="9"/>
        <end position="143"/>
    </location>
</feature>
<keyword evidence="12" id="KW-1185">Reference proteome</keyword>
<dbReference type="InterPro" id="IPR051198">
    <property type="entry name" value="BchE-like"/>
</dbReference>
<accession>M1PFV9</accession>
<keyword evidence="8" id="KW-1133">Transmembrane helix</keyword>
<dbReference type="HOGENOM" id="CLU_021572_4_4_7"/>
<dbReference type="GO" id="GO:0051539">
    <property type="term" value="F:4 iron, 4 sulfur cluster binding"/>
    <property type="evidence" value="ECO:0007669"/>
    <property type="project" value="UniProtKB-KW"/>
</dbReference>
<reference evidence="12" key="1">
    <citation type="journal article" date="2013" name="Stand. Genomic Sci.">
        <title>Complete genome sequence of Desulfocapsa sulfexigens, a marine deltaproteobacterium specialized in disproportionating inorganic sulfur compounds.</title>
        <authorList>
            <person name="Finster K.W."/>
            <person name="Kjeldsen K.U."/>
            <person name="Kube M."/>
            <person name="Reinhardt R."/>
            <person name="Mussmann M."/>
            <person name="Amann R."/>
            <person name="Schreiber L."/>
        </authorList>
    </citation>
    <scope>NUCLEOTIDE SEQUENCE [LARGE SCALE GENOMIC DNA]</scope>
    <source>
        <strain evidence="12">DSM 10523 / SB164P1</strain>
    </source>
</reference>
<gene>
    <name evidence="11" type="ordered locus">UWK_02010</name>
</gene>
<feature type="transmembrane region" description="Helical" evidence="8">
    <location>
        <begin position="443"/>
        <end position="465"/>
    </location>
</feature>
<proteinExistence type="predicted"/>
<sequence length="474" mass="53692">MRIVLFAMPDTSDILETVGRLPNLALASLAGSVKGHDVHILDLILKKPGVKKAINETINTYNPQVIGLSAMTFQFDTLLRIAAYIKSTHPDIQIVIGGYHATLMYKEITENDAGLPVDFIVRGEGEITFAALIKELEQSSPDFQSIKGLSYRSQDSWVHNPKRDLLEISKLPLPDRSSRLDSSFNILDKSMDVIETSRGCPNNCKFCCITHMYGHSFRPFPIERVVADLKSIKANGTRSVFIIDDNITHSIDHFKSICNAIIENNLNDMHYMTQVTAAGMANNPDLVELMDKANFRIIFVGFESMDPDVLRAIKKPTSPKINQQAAAILRKHNMAIIAGTIVGFANDTKESIKKQLQQIRSLVPDSIYVQYITPYPKTILREEMLAADLVVNKDDFSQYNGFSCVVRTKYLSRDELYKAKKIECLKPYFNLKMIWNNYFLRNYFMAFVVHEAKTIAMLLLNILTLKQRKNDIDI</sequence>
<dbReference type="GO" id="GO:0031419">
    <property type="term" value="F:cobalamin binding"/>
    <property type="evidence" value="ECO:0007669"/>
    <property type="project" value="InterPro"/>
</dbReference>
<dbReference type="OrthoDB" id="9804952at2"/>
<keyword evidence="8" id="KW-0812">Transmembrane</keyword>
<keyword evidence="2" id="KW-0489">Methyltransferase</keyword>
<organism evidence="11 12">
    <name type="scientific">Desulfocapsa sulfexigens (strain DSM 10523 / SB164P1)</name>
    <dbReference type="NCBI Taxonomy" id="1167006"/>
    <lineage>
        <taxon>Bacteria</taxon>
        <taxon>Pseudomonadati</taxon>
        <taxon>Thermodesulfobacteriota</taxon>
        <taxon>Desulfobulbia</taxon>
        <taxon>Desulfobulbales</taxon>
        <taxon>Desulfocapsaceae</taxon>
        <taxon>Desulfocapsa</taxon>
    </lineage>
</organism>
<dbReference type="GO" id="GO:0046872">
    <property type="term" value="F:metal ion binding"/>
    <property type="evidence" value="ECO:0007669"/>
    <property type="project" value="UniProtKB-KW"/>
</dbReference>
<evidence type="ECO:0000256" key="4">
    <source>
        <dbReference type="ARBA" id="ARBA00022691"/>
    </source>
</evidence>
<dbReference type="eggNOG" id="COG1032">
    <property type="taxonomic scope" value="Bacteria"/>
</dbReference>
<dbReference type="PROSITE" id="PS51332">
    <property type="entry name" value="B12_BINDING"/>
    <property type="match status" value="1"/>
</dbReference>
<comment type="cofactor">
    <cofactor evidence="1">
        <name>[4Fe-4S] cluster</name>
        <dbReference type="ChEBI" id="CHEBI:49883"/>
    </cofactor>
</comment>
<name>M1PFV9_DESSD</name>
<evidence type="ECO:0000256" key="7">
    <source>
        <dbReference type="ARBA" id="ARBA00023014"/>
    </source>
</evidence>
<dbReference type="PROSITE" id="PS51918">
    <property type="entry name" value="RADICAL_SAM"/>
    <property type="match status" value="1"/>
</dbReference>
<keyword evidence="4" id="KW-0949">S-adenosyl-L-methionine</keyword>
<feature type="domain" description="Radical SAM core" evidence="10">
    <location>
        <begin position="186"/>
        <end position="403"/>
    </location>
</feature>
<dbReference type="Pfam" id="PF04055">
    <property type="entry name" value="Radical_SAM"/>
    <property type="match status" value="1"/>
</dbReference>
<dbReference type="InterPro" id="IPR007197">
    <property type="entry name" value="rSAM"/>
</dbReference>
<dbReference type="CDD" id="cd02068">
    <property type="entry name" value="radical_SAM_B12_BD"/>
    <property type="match status" value="1"/>
</dbReference>
<dbReference type="SFLD" id="SFLDG01123">
    <property type="entry name" value="methyltransferase_(Class_B)"/>
    <property type="match status" value="1"/>
</dbReference>
<dbReference type="InterPro" id="IPR036724">
    <property type="entry name" value="Cobalamin-bd_sf"/>
</dbReference>
<evidence type="ECO:0000256" key="3">
    <source>
        <dbReference type="ARBA" id="ARBA00022679"/>
    </source>
</evidence>
<dbReference type="SMART" id="SM00729">
    <property type="entry name" value="Elp3"/>
    <property type="match status" value="1"/>
</dbReference>
<dbReference type="SUPFAM" id="SSF102114">
    <property type="entry name" value="Radical SAM enzymes"/>
    <property type="match status" value="1"/>
</dbReference>
<dbReference type="SFLD" id="SFLDS00029">
    <property type="entry name" value="Radical_SAM"/>
    <property type="match status" value="1"/>
</dbReference>
<dbReference type="PANTHER" id="PTHR43409:SF7">
    <property type="entry name" value="BLL1977 PROTEIN"/>
    <property type="match status" value="1"/>
</dbReference>
<keyword evidence="8" id="KW-0472">Membrane</keyword>
<dbReference type="STRING" id="1167006.UWK_02010"/>
<dbReference type="Gene3D" id="3.80.30.20">
    <property type="entry name" value="tm_1862 like domain"/>
    <property type="match status" value="1"/>
</dbReference>
<dbReference type="InterPro" id="IPR006158">
    <property type="entry name" value="Cobalamin-bd"/>
</dbReference>
<evidence type="ECO:0000256" key="8">
    <source>
        <dbReference type="SAM" id="Phobius"/>
    </source>
</evidence>
<dbReference type="KEGG" id="dsf:UWK_02010"/>
<dbReference type="RefSeq" id="WP_015404251.1">
    <property type="nucleotide sequence ID" value="NC_020304.1"/>
</dbReference>
<dbReference type="PANTHER" id="PTHR43409">
    <property type="entry name" value="ANAEROBIC MAGNESIUM-PROTOPORPHYRIN IX MONOMETHYL ESTER CYCLASE-RELATED"/>
    <property type="match status" value="1"/>
</dbReference>
<dbReference type="Pfam" id="PF02310">
    <property type="entry name" value="B12-binding"/>
    <property type="match status" value="1"/>
</dbReference>
<dbReference type="InterPro" id="IPR006638">
    <property type="entry name" value="Elp3/MiaA/NifB-like_rSAM"/>
</dbReference>
<dbReference type="EMBL" id="CP003985">
    <property type="protein sequence ID" value="AGF78560.1"/>
    <property type="molecule type" value="Genomic_DNA"/>
</dbReference>
<keyword evidence="3" id="KW-0808">Transferase</keyword>
<protein>
    <submittedName>
        <fullName evidence="11">Fe-S oxidoreductase</fullName>
    </submittedName>
</protein>
<evidence type="ECO:0000313" key="12">
    <source>
        <dbReference type="Proteomes" id="UP000011721"/>
    </source>
</evidence>
<evidence type="ECO:0000313" key="11">
    <source>
        <dbReference type="EMBL" id="AGF78560.1"/>
    </source>
</evidence>
<dbReference type="InterPro" id="IPR058240">
    <property type="entry name" value="rSAM_sf"/>
</dbReference>
<keyword evidence="7" id="KW-0411">Iron-sulfur</keyword>
<dbReference type="Proteomes" id="UP000011721">
    <property type="component" value="Chromosome"/>
</dbReference>
<evidence type="ECO:0000256" key="5">
    <source>
        <dbReference type="ARBA" id="ARBA00022723"/>
    </source>
</evidence>
<evidence type="ECO:0000256" key="2">
    <source>
        <dbReference type="ARBA" id="ARBA00022603"/>
    </source>
</evidence>
<dbReference type="InterPro" id="IPR023404">
    <property type="entry name" value="rSAM_horseshoe"/>
</dbReference>
<dbReference type="CDD" id="cd01335">
    <property type="entry name" value="Radical_SAM"/>
    <property type="match status" value="1"/>
</dbReference>
<dbReference type="InterPro" id="IPR034466">
    <property type="entry name" value="Methyltransferase_Class_B"/>
</dbReference>